<reference evidence="2 3" key="1">
    <citation type="submission" date="2017-02" db="EMBL/GenBank/DDBJ databases">
        <title>The new phylogeny of genus Mycobacterium.</title>
        <authorList>
            <person name="Tortoli E."/>
            <person name="Trovato A."/>
            <person name="Cirillo D.M."/>
        </authorList>
    </citation>
    <scope>NUCLEOTIDE SEQUENCE [LARGE SCALE GENOMIC DNA]</scope>
    <source>
        <strain evidence="2 3">IP1130001</strain>
    </source>
</reference>
<keyword evidence="3" id="KW-1185">Reference proteome</keyword>
<dbReference type="RefSeq" id="WP_083010199.1">
    <property type="nucleotide sequence ID" value="NZ_CP060015.1"/>
</dbReference>
<name>A0ABX3SU04_MYCMA</name>
<evidence type="ECO:0000256" key="1">
    <source>
        <dbReference type="SAM" id="SignalP"/>
    </source>
</evidence>
<gene>
    <name evidence="2" type="ORF">BST29_08545</name>
</gene>
<sequence>MKRLIAGFAVVGGMAMFLPGPIAGTSWAASNTATTLFPLDGPNQLETHIFLNCFKADGHCDFTAGADMLTPDGVTGFPPGLWARQTTEVRSPNRLAYLDAHATGQFERVNKSMGTDEITTVYFGEGPPDKYQTTGRIDSTDWSTGQPKTDVSVIVCTHIQVVYTGVNITSPSTCAQTTFS</sequence>
<protein>
    <recommendedName>
        <fullName evidence="4">Secreted protein</fullName>
    </recommendedName>
</protein>
<feature type="signal peptide" evidence="1">
    <location>
        <begin position="1"/>
        <end position="28"/>
    </location>
</feature>
<comment type="caution">
    <text evidence="2">The sequence shown here is derived from an EMBL/GenBank/DDBJ whole genome shotgun (WGS) entry which is preliminary data.</text>
</comment>
<organism evidence="2 3">
    <name type="scientific">Mycobacterium malmoense</name>
    <dbReference type="NCBI Taxonomy" id="1780"/>
    <lineage>
        <taxon>Bacteria</taxon>
        <taxon>Bacillati</taxon>
        <taxon>Actinomycetota</taxon>
        <taxon>Actinomycetes</taxon>
        <taxon>Mycobacteriales</taxon>
        <taxon>Mycobacteriaceae</taxon>
        <taxon>Mycobacterium</taxon>
    </lineage>
</organism>
<dbReference type="Proteomes" id="UP000243140">
    <property type="component" value="Unassembled WGS sequence"/>
</dbReference>
<accession>A0ABX3SU04</accession>
<feature type="chain" id="PRO_5046404386" description="Secreted protein" evidence="1">
    <location>
        <begin position="29"/>
        <end position="180"/>
    </location>
</feature>
<evidence type="ECO:0008006" key="4">
    <source>
        <dbReference type="Google" id="ProtNLM"/>
    </source>
</evidence>
<keyword evidence="1" id="KW-0732">Signal</keyword>
<evidence type="ECO:0000313" key="3">
    <source>
        <dbReference type="Proteomes" id="UP000243140"/>
    </source>
</evidence>
<dbReference type="EMBL" id="MVHV01000006">
    <property type="protein sequence ID" value="ORA84015.1"/>
    <property type="molecule type" value="Genomic_DNA"/>
</dbReference>
<evidence type="ECO:0000313" key="2">
    <source>
        <dbReference type="EMBL" id="ORA84015.1"/>
    </source>
</evidence>
<proteinExistence type="predicted"/>